<dbReference type="InterPro" id="IPR050261">
    <property type="entry name" value="FrsA_esterase"/>
</dbReference>
<dbReference type="Proteomes" id="UP001208771">
    <property type="component" value="Unassembled WGS sequence"/>
</dbReference>
<feature type="domain" description="AB hydrolase-1" evidence="4">
    <location>
        <begin position="80"/>
        <end position="177"/>
    </location>
</feature>
<evidence type="ECO:0000313" key="6">
    <source>
        <dbReference type="Proteomes" id="UP001208771"/>
    </source>
</evidence>
<sequence>MKRLLLAACATALLATSTLADPLPGYDRLDIEAPHRAAPVAASLWYPAGETTYRVPIGENAIFYGTPAYMGAAIREGRHPLVLLSHGSGGNMDNLGWLSSRLALKGAMVLAVNHPGSTSGDSSPRRSVRLAERAADLTAALDQILNDPDLARYIDPSRIAALGFSLGGATALNLAGARADRSLYARYCERFPDAADCVFFGVSGGVDFSSLPDAFSDDSRDPRVTAAIAVDPAITYAMTPESVKAMNLPVLLVNLGGDDLLKAVDVSAAGSGLAGALPQAEYARFAPANHFTFLGLCKPDGGRVLAQGGEDAICDDPQGADRAGVHEVIAERIAAFLRL</sequence>
<feature type="chain" id="PRO_5041970926" description="AB hydrolase-1 domain-containing protein" evidence="3">
    <location>
        <begin position="21"/>
        <end position="339"/>
    </location>
</feature>
<dbReference type="Gene3D" id="3.40.50.1820">
    <property type="entry name" value="alpha/beta hydrolase"/>
    <property type="match status" value="1"/>
</dbReference>
<dbReference type="PANTHER" id="PTHR22946:SF9">
    <property type="entry name" value="POLYKETIDE TRANSFERASE AF380"/>
    <property type="match status" value="1"/>
</dbReference>
<dbReference type="InterPro" id="IPR016986">
    <property type="entry name" value="UCP031982_abhydr"/>
</dbReference>
<evidence type="ECO:0000256" key="2">
    <source>
        <dbReference type="ARBA" id="ARBA00038115"/>
    </source>
</evidence>
<dbReference type="GO" id="GO:0052689">
    <property type="term" value="F:carboxylic ester hydrolase activity"/>
    <property type="evidence" value="ECO:0007669"/>
    <property type="project" value="UniProtKB-ARBA"/>
</dbReference>
<keyword evidence="6" id="KW-1185">Reference proteome</keyword>
<dbReference type="PIRSF" id="PIRSF031982">
    <property type="entry name" value="UCP031982_abhydr"/>
    <property type="match status" value="1"/>
</dbReference>
<dbReference type="PANTHER" id="PTHR22946">
    <property type="entry name" value="DIENELACTONE HYDROLASE DOMAIN-CONTAINING PROTEIN-RELATED"/>
    <property type="match status" value="1"/>
</dbReference>
<comment type="caution">
    <text evidence="5">The sequence shown here is derived from an EMBL/GenBank/DDBJ whole genome shotgun (WGS) entry which is preliminary data.</text>
</comment>
<organism evidence="5 6">
    <name type="scientific">Ectorhizobium quercum</name>
    <dbReference type="NCBI Taxonomy" id="2965071"/>
    <lineage>
        <taxon>Bacteria</taxon>
        <taxon>Pseudomonadati</taxon>
        <taxon>Pseudomonadota</taxon>
        <taxon>Alphaproteobacteria</taxon>
        <taxon>Hyphomicrobiales</taxon>
        <taxon>Rhizobiaceae</taxon>
        <taxon>Ectorhizobium</taxon>
    </lineage>
</organism>
<dbReference type="RefSeq" id="WP_306409369.1">
    <property type="nucleotide sequence ID" value="NZ_JANFPI010000001.1"/>
</dbReference>
<name>A0AAE3MVB3_9HYPH</name>
<protein>
    <recommendedName>
        <fullName evidence="4">AB hydrolase-1 domain-containing protein</fullName>
    </recommendedName>
</protein>
<proteinExistence type="inferred from homology"/>
<feature type="signal peptide" evidence="3">
    <location>
        <begin position="1"/>
        <end position="20"/>
    </location>
</feature>
<dbReference type="EMBL" id="JANFPI010000001">
    <property type="protein sequence ID" value="MCX8995593.1"/>
    <property type="molecule type" value="Genomic_DNA"/>
</dbReference>
<evidence type="ECO:0000313" key="5">
    <source>
        <dbReference type="EMBL" id="MCX8995593.1"/>
    </source>
</evidence>
<dbReference type="SUPFAM" id="SSF53474">
    <property type="entry name" value="alpha/beta-Hydrolases"/>
    <property type="match status" value="1"/>
</dbReference>
<evidence type="ECO:0000259" key="4">
    <source>
        <dbReference type="Pfam" id="PF00561"/>
    </source>
</evidence>
<evidence type="ECO:0000256" key="1">
    <source>
        <dbReference type="ARBA" id="ARBA00022801"/>
    </source>
</evidence>
<evidence type="ECO:0000256" key="3">
    <source>
        <dbReference type="SAM" id="SignalP"/>
    </source>
</evidence>
<dbReference type="AlphaFoldDB" id="A0AAE3MVB3"/>
<comment type="similarity">
    <text evidence="2">Belongs to the AB hydrolase superfamily. FUS2 hydrolase family.</text>
</comment>
<gene>
    <name evidence="5" type="ORF">NOF55_00540</name>
</gene>
<dbReference type="Pfam" id="PF00561">
    <property type="entry name" value="Abhydrolase_1"/>
    <property type="match status" value="1"/>
</dbReference>
<keyword evidence="3" id="KW-0732">Signal</keyword>
<dbReference type="InterPro" id="IPR000073">
    <property type="entry name" value="AB_hydrolase_1"/>
</dbReference>
<reference evidence="5" key="1">
    <citation type="submission" date="2022-07" db="EMBL/GenBank/DDBJ databases">
        <title>Ectorhizobium quercum gen.nov., sp. nov.</title>
        <authorList>
            <person name="Ma T."/>
            <person name="Li Y."/>
        </authorList>
    </citation>
    <scope>NUCLEOTIDE SEQUENCE</scope>
    <source>
        <strain evidence="5">BDR2-2</strain>
    </source>
</reference>
<accession>A0AAE3MVB3</accession>
<keyword evidence="1" id="KW-0378">Hydrolase</keyword>
<dbReference type="InterPro" id="IPR029058">
    <property type="entry name" value="AB_hydrolase_fold"/>
</dbReference>